<accession>A0A5S3PL72</accession>
<sequence length="197" mass="20735">MRALMPRRAFLLCALAAASPVQAAPRDYVLSPQASQISFVFTLNGSPQVGTAPVASADLRVDPANLAASTADVRADISRARTGLVFATQALKSRDVLDAARYPIVRFVSTSIQLGRKGRISGGATITGRLTLRGVTRPLRLNATLTRPAGTAPDDLSILNIHLTGALSRSAYGASGFADLVADRVDLDIRAQIRARG</sequence>
<dbReference type="Pfam" id="PF04264">
    <property type="entry name" value="YceI"/>
    <property type="match status" value="1"/>
</dbReference>
<reference evidence="3 4" key="1">
    <citation type="submission" date="2019-05" db="EMBL/GenBank/DDBJ databases">
        <title>Sulfitobacter sabulilitoris sp. nov., isolated from a marine sand.</title>
        <authorList>
            <person name="Yoon J.-H."/>
        </authorList>
    </citation>
    <scope>NUCLEOTIDE SEQUENCE [LARGE SCALE GENOMIC DNA]</scope>
    <source>
        <strain evidence="3 4">HSMS-29</strain>
    </source>
</reference>
<evidence type="ECO:0000313" key="3">
    <source>
        <dbReference type="EMBL" id="TMM55149.1"/>
    </source>
</evidence>
<proteinExistence type="predicted"/>
<keyword evidence="1" id="KW-0732">Signal</keyword>
<dbReference type="InterPro" id="IPR007372">
    <property type="entry name" value="Lipid/polyisoprenoid-bd_YceI"/>
</dbReference>
<dbReference type="SUPFAM" id="SSF101874">
    <property type="entry name" value="YceI-like"/>
    <property type="match status" value="1"/>
</dbReference>
<keyword evidence="4" id="KW-1185">Reference proteome</keyword>
<dbReference type="AlphaFoldDB" id="A0A5S3PL72"/>
<dbReference type="InterPro" id="IPR036761">
    <property type="entry name" value="TTHA0802/YceI-like_sf"/>
</dbReference>
<dbReference type="Gene3D" id="2.40.128.110">
    <property type="entry name" value="Lipid/polyisoprenoid-binding, YceI-like"/>
    <property type="match status" value="1"/>
</dbReference>
<name>A0A5S3PL72_9RHOB</name>
<evidence type="ECO:0000313" key="4">
    <source>
        <dbReference type="Proteomes" id="UP000309550"/>
    </source>
</evidence>
<dbReference type="RefSeq" id="WP_138661319.1">
    <property type="nucleotide sequence ID" value="NZ_VANS01000001.1"/>
</dbReference>
<gene>
    <name evidence="3" type="ORF">FDT80_06165</name>
</gene>
<comment type="caution">
    <text evidence="3">The sequence shown here is derived from an EMBL/GenBank/DDBJ whole genome shotgun (WGS) entry which is preliminary data.</text>
</comment>
<dbReference type="PANTHER" id="PTHR34406:SF1">
    <property type="entry name" value="PROTEIN YCEI"/>
    <property type="match status" value="1"/>
</dbReference>
<feature type="signal peptide" evidence="1">
    <location>
        <begin position="1"/>
        <end position="23"/>
    </location>
</feature>
<protein>
    <submittedName>
        <fullName evidence="3">YceI family protein</fullName>
    </submittedName>
</protein>
<evidence type="ECO:0000259" key="2">
    <source>
        <dbReference type="SMART" id="SM00867"/>
    </source>
</evidence>
<dbReference type="Proteomes" id="UP000309550">
    <property type="component" value="Unassembled WGS sequence"/>
</dbReference>
<dbReference type="SMART" id="SM00867">
    <property type="entry name" value="YceI"/>
    <property type="match status" value="1"/>
</dbReference>
<dbReference type="OrthoDB" id="9811006at2"/>
<organism evidence="3 4">
    <name type="scientific">Sulfitobacter sabulilitoris</name>
    <dbReference type="NCBI Taxonomy" id="2562655"/>
    <lineage>
        <taxon>Bacteria</taxon>
        <taxon>Pseudomonadati</taxon>
        <taxon>Pseudomonadota</taxon>
        <taxon>Alphaproteobacteria</taxon>
        <taxon>Rhodobacterales</taxon>
        <taxon>Roseobacteraceae</taxon>
        <taxon>Sulfitobacter</taxon>
    </lineage>
</organism>
<evidence type="ECO:0000256" key="1">
    <source>
        <dbReference type="SAM" id="SignalP"/>
    </source>
</evidence>
<dbReference type="PANTHER" id="PTHR34406">
    <property type="entry name" value="PROTEIN YCEI"/>
    <property type="match status" value="1"/>
</dbReference>
<feature type="domain" description="Lipid/polyisoprenoid-binding YceI-like" evidence="2">
    <location>
        <begin position="27"/>
        <end position="194"/>
    </location>
</feature>
<dbReference type="EMBL" id="VANS01000001">
    <property type="protein sequence ID" value="TMM55149.1"/>
    <property type="molecule type" value="Genomic_DNA"/>
</dbReference>
<feature type="chain" id="PRO_5024329379" evidence="1">
    <location>
        <begin position="24"/>
        <end position="197"/>
    </location>
</feature>